<accession>A0A4T0M0Y4</accession>
<dbReference type="InterPro" id="IPR036427">
    <property type="entry name" value="Bromodomain-like_sf"/>
</dbReference>
<name>A0A4T0M0Y4_9BASI</name>
<feature type="region of interest" description="Disordered" evidence="3">
    <location>
        <begin position="135"/>
        <end position="353"/>
    </location>
</feature>
<feature type="compositionally biased region" description="Basic and acidic residues" evidence="3">
    <location>
        <begin position="310"/>
        <end position="329"/>
    </location>
</feature>
<evidence type="ECO:0000256" key="3">
    <source>
        <dbReference type="SAM" id="MobiDB-lite"/>
    </source>
</evidence>
<dbReference type="GO" id="GO:0006325">
    <property type="term" value="P:chromatin organization"/>
    <property type="evidence" value="ECO:0007669"/>
    <property type="project" value="UniProtKB-ARBA"/>
</dbReference>
<dbReference type="InterPro" id="IPR001487">
    <property type="entry name" value="Bromodomain"/>
</dbReference>
<dbReference type="PROSITE" id="PS50014">
    <property type="entry name" value="BROMODOMAIN_2"/>
    <property type="match status" value="1"/>
</dbReference>
<dbReference type="AlphaFoldDB" id="A0A4T0M0Y4"/>
<proteinExistence type="predicted"/>
<gene>
    <name evidence="5" type="ORF">E3Q22_03847</name>
</gene>
<dbReference type="PANTHER" id="PTHR15398:SF4">
    <property type="entry name" value="BROMODOMAIN-CONTAINING PROTEIN 8 ISOFORM X1"/>
    <property type="match status" value="1"/>
</dbReference>
<reference evidence="5 6" key="1">
    <citation type="submission" date="2019-03" db="EMBL/GenBank/DDBJ databases">
        <title>Sequencing 25 genomes of Wallemia mellicola.</title>
        <authorList>
            <person name="Gostincar C."/>
        </authorList>
    </citation>
    <scope>NUCLEOTIDE SEQUENCE [LARGE SCALE GENOMIC DNA]</scope>
    <source>
        <strain evidence="5 6">EXF-6152</strain>
    </source>
</reference>
<dbReference type="SMART" id="SM00297">
    <property type="entry name" value="BROMO"/>
    <property type="match status" value="1"/>
</dbReference>
<dbReference type="EMBL" id="SPRC01000057">
    <property type="protein sequence ID" value="TIB75766.1"/>
    <property type="molecule type" value="Genomic_DNA"/>
</dbReference>
<dbReference type="Proteomes" id="UP000310685">
    <property type="component" value="Unassembled WGS sequence"/>
</dbReference>
<evidence type="ECO:0000256" key="1">
    <source>
        <dbReference type="ARBA" id="ARBA00023117"/>
    </source>
</evidence>
<organism evidence="5 6">
    <name type="scientific">Wallemia mellicola</name>
    <dbReference type="NCBI Taxonomy" id="1708541"/>
    <lineage>
        <taxon>Eukaryota</taxon>
        <taxon>Fungi</taxon>
        <taxon>Dikarya</taxon>
        <taxon>Basidiomycota</taxon>
        <taxon>Wallemiomycotina</taxon>
        <taxon>Wallemiomycetes</taxon>
        <taxon>Wallemiales</taxon>
        <taxon>Wallemiaceae</taxon>
        <taxon>Wallemia</taxon>
    </lineage>
</organism>
<dbReference type="CDD" id="cd04369">
    <property type="entry name" value="Bromodomain"/>
    <property type="match status" value="1"/>
</dbReference>
<feature type="compositionally biased region" description="Low complexity" evidence="3">
    <location>
        <begin position="144"/>
        <end position="155"/>
    </location>
</feature>
<evidence type="ECO:0000313" key="5">
    <source>
        <dbReference type="EMBL" id="TIB75766.1"/>
    </source>
</evidence>
<feature type="compositionally biased region" description="Basic and acidic residues" evidence="3">
    <location>
        <begin position="196"/>
        <end position="207"/>
    </location>
</feature>
<dbReference type="PANTHER" id="PTHR15398">
    <property type="entry name" value="BROMODOMAIN-CONTAINING PROTEIN 8"/>
    <property type="match status" value="1"/>
</dbReference>
<keyword evidence="1 2" id="KW-0103">Bromodomain</keyword>
<dbReference type="PRINTS" id="PR00503">
    <property type="entry name" value="BROMODOMAIN"/>
</dbReference>
<comment type="caution">
    <text evidence="5">The sequence shown here is derived from an EMBL/GenBank/DDBJ whole genome shotgun (WGS) entry which is preliminary data.</text>
</comment>
<evidence type="ECO:0000256" key="2">
    <source>
        <dbReference type="PROSITE-ProRule" id="PRU00035"/>
    </source>
</evidence>
<evidence type="ECO:0000259" key="4">
    <source>
        <dbReference type="PROSITE" id="PS50014"/>
    </source>
</evidence>
<dbReference type="GO" id="GO:0035267">
    <property type="term" value="C:NuA4 histone acetyltransferase complex"/>
    <property type="evidence" value="ECO:0007669"/>
    <property type="project" value="TreeGrafter"/>
</dbReference>
<protein>
    <recommendedName>
        <fullName evidence="4">Bromo domain-containing protein</fullName>
    </recommendedName>
</protein>
<dbReference type="Gene3D" id="1.20.920.10">
    <property type="entry name" value="Bromodomain-like"/>
    <property type="match status" value="1"/>
</dbReference>
<dbReference type="SUPFAM" id="SSF47370">
    <property type="entry name" value="Bromodomain"/>
    <property type="match status" value="1"/>
</dbReference>
<sequence length="471" mass="53119">MSSFAESLNNREKMLLCQFINEHNFNYTSVARSLSNHSLLVDKPAGYFTAENCESAYRDLSQGLDTDQWVNTLITNISDSLLRNSNKNASNPHARPQLILAKRYFKLHVEEIKKSVFEQEREFRAIVQDINQAEKRNKEVVDPSSSSSLNEPSTSATIDFKPATPQPAGDISVKEAEPIQQDVSSNKEITQNEEVEVAKESSPKDTEPMDTTVDEPENKEADDNEIEHEPENEESNKESVVIVKEPSSKEMEELQGSPVEPEEQPQKETSLEEAIPTEIPTEETKQEESSPAPLKESLSPNKESIIDTPRSSEDMQIDQKHEEVKETRRTSKRKSTAGDTASKTPDDSINLGNKRKKLTLDDGQKKTQKILLLCLQEITAHKAGTIFTQPIRKNEAPGYYDVVYSPTDLSTIKKKIRDGQIVTIQQFRANILLMFANSIMYNPPSSDIHQMAQEMMKASEKLISEFLSNQD</sequence>
<feature type="compositionally biased region" description="Acidic residues" evidence="3">
    <location>
        <begin position="222"/>
        <end position="233"/>
    </location>
</feature>
<dbReference type="Pfam" id="PF00439">
    <property type="entry name" value="Bromodomain"/>
    <property type="match status" value="1"/>
</dbReference>
<evidence type="ECO:0000313" key="6">
    <source>
        <dbReference type="Proteomes" id="UP000310685"/>
    </source>
</evidence>
<feature type="domain" description="Bromo" evidence="4">
    <location>
        <begin position="379"/>
        <end position="449"/>
    </location>
</feature>